<dbReference type="PANTHER" id="PTHR42970:SF1">
    <property type="entry name" value="PECTATE LYASE C-RELATED"/>
    <property type="match status" value="1"/>
</dbReference>
<keyword evidence="5" id="KW-1185">Reference proteome</keyword>
<comment type="caution">
    <text evidence="4">The sequence shown here is derived from an EMBL/GenBank/DDBJ whole genome shotgun (WGS) entry which is preliminary data.</text>
</comment>
<evidence type="ECO:0000313" key="5">
    <source>
        <dbReference type="Proteomes" id="UP001262582"/>
    </source>
</evidence>
<gene>
    <name evidence="4" type="ORF">RM539_13485</name>
</gene>
<dbReference type="InterPro" id="IPR011050">
    <property type="entry name" value="Pectin_lyase_fold/virulence"/>
</dbReference>
<proteinExistence type="predicted"/>
<dbReference type="InterPro" id="IPR012334">
    <property type="entry name" value="Pectin_lyas_fold"/>
</dbReference>
<protein>
    <submittedName>
        <fullName evidence="4">Pectate lyase</fullName>
    </submittedName>
</protein>
<keyword evidence="2" id="KW-0325">Glycoprotein</keyword>
<dbReference type="Gene3D" id="2.160.20.10">
    <property type="entry name" value="Single-stranded right-handed beta-helix, Pectin lyase-like"/>
    <property type="match status" value="1"/>
</dbReference>
<reference evidence="4 5" key="1">
    <citation type="submission" date="2023-09" db="EMBL/GenBank/DDBJ databases">
        <authorList>
            <person name="Rey-Velasco X."/>
        </authorList>
    </citation>
    <scope>NUCLEOTIDE SEQUENCE [LARGE SCALE GENOMIC DNA]</scope>
    <source>
        <strain evidence="4 5">F117</strain>
    </source>
</reference>
<keyword evidence="1" id="KW-0479">Metal-binding</keyword>
<evidence type="ECO:0000256" key="2">
    <source>
        <dbReference type="ARBA" id="ARBA00023180"/>
    </source>
</evidence>
<dbReference type="SUPFAM" id="SSF51126">
    <property type="entry name" value="Pectin lyase-like"/>
    <property type="match status" value="1"/>
</dbReference>
<evidence type="ECO:0000256" key="1">
    <source>
        <dbReference type="ARBA" id="ARBA00022723"/>
    </source>
</evidence>
<evidence type="ECO:0000256" key="3">
    <source>
        <dbReference type="SAM" id="MobiDB-lite"/>
    </source>
</evidence>
<evidence type="ECO:0000313" key="4">
    <source>
        <dbReference type="EMBL" id="MDT0677594.1"/>
    </source>
</evidence>
<dbReference type="EMBL" id="JAVRHK010000010">
    <property type="protein sequence ID" value="MDT0677594.1"/>
    <property type="molecule type" value="Genomic_DNA"/>
</dbReference>
<sequence length="482" mass="52997">MKLYKIQFINHITRIICLILLSSCNNSEDNKVQARASESPTPKQIAFPGAEGFGKYSTGGRGGKVVKVTNLKDLDEDGNPVPGSFRAALNTEGEEPLTVIFNVSGNIALEKELKVKRSNLTIAGQTAPGDGITIKDHTIKLSGENLIIRYIRSRPGDLNKAETSALNIENAKNVIVDHCSLSWSVEENMGFYDNVNSTVQWCILSEGLYDSYDPKGKRSYGSQWGGQYSSYHHNLFAHNYSRSPRINGSRAHDTIALVDFRNNVIFNWGRSGAVYGGEQEIPGGENRTNFVNNYYKPGPATADELYFAAPSTVTAGDEAQGYGQWYFSGNHMEGVEGGMNKDNWRGVDIEEVGSVENIRSEQEFKVSPVVTHSAQEAFRMVLENAGATLPERDEVDERIVAEIRGNVEITGNGIINSQSEVGGWPKLESSSAPEDTDKDGIPDEWELKEGLDPENSKDGNEVAPGGYTNLEIYLNELVEKKP</sequence>
<dbReference type="Proteomes" id="UP001262582">
    <property type="component" value="Unassembled WGS sequence"/>
</dbReference>
<name>A0ABU3D7T1_9FLAO</name>
<feature type="compositionally biased region" description="Basic and acidic residues" evidence="3">
    <location>
        <begin position="438"/>
        <end position="460"/>
    </location>
</feature>
<accession>A0ABU3D7T1</accession>
<organism evidence="4 5">
    <name type="scientific">Autumnicola musiva</name>
    <dbReference type="NCBI Taxonomy" id="3075589"/>
    <lineage>
        <taxon>Bacteria</taxon>
        <taxon>Pseudomonadati</taxon>
        <taxon>Bacteroidota</taxon>
        <taxon>Flavobacteriia</taxon>
        <taxon>Flavobacteriales</taxon>
        <taxon>Flavobacteriaceae</taxon>
        <taxon>Autumnicola</taxon>
    </lineage>
</organism>
<feature type="region of interest" description="Disordered" evidence="3">
    <location>
        <begin position="414"/>
        <end position="466"/>
    </location>
</feature>
<keyword evidence="4" id="KW-0456">Lyase</keyword>
<dbReference type="RefSeq" id="WP_311503938.1">
    <property type="nucleotide sequence ID" value="NZ_JAVRHK010000010.1"/>
</dbReference>
<dbReference type="InterPro" id="IPR052063">
    <property type="entry name" value="Polysaccharide_Lyase_1"/>
</dbReference>
<dbReference type="GO" id="GO:0016829">
    <property type="term" value="F:lyase activity"/>
    <property type="evidence" value="ECO:0007669"/>
    <property type="project" value="UniProtKB-KW"/>
</dbReference>
<dbReference type="PANTHER" id="PTHR42970">
    <property type="entry name" value="PECTATE LYASE C-RELATED"/>
    <property type="match status" value="1"/>
</dbReference>